<gene>
    <name evidence="1" type="ORF">NUW54_g5212</name>
</gene>
<comment type="caution">
    <text evidence="1">The sequence shown here is derived from an EMBL/GenBank/DDBJ whole genome shotgun (WGS) entry which is preliminary data.</text>
</comment>
<reference evidence="1" key="1">
    <citation type="submission" date="2022-08" db="EMBL/GenBank/DDBJ databases">
        <title>Genome Sequence of Pycnoporus sanguineus.</title>
        <authorList>
            <person name="Buettner E."/>
        </authorList>
    </citation>
    <scope>NUCLEOTIDE SEQUENCE</scope>
    <source>
        <strain evidence="1">CG-C14</strain>
    </source>
</reference>
<keyword evidence="2" id="KW-1185">Reference proteome</keyword>
<dbReference type="Proteomes" id="UP001144978">
    <property type="component" value="Unassembled WGS sequence"/>
</dbReference>
<accession>A0ACC1PYS1</accession>
<proteinExistence type="predicted"/>
<sequence length="856" mass="95868">MHVLKTMNSAVLSSITTLLCKCMGPSPASYVSSPLPLHADDGASDHAPQALANELQLAVASSLRLSINATSAQSKRRMPYPPGAKAGPPMQTCGLLGTPPSAHSTLQAKADKIHPLSGVVYVKSPSSGALFADSRTVTWPPRTARRITSAIYPRLSWFSLASGGMAVGINPLDVDDGKPTSSITAGPSVPVPGQVDAAIELLAMTSPRLSISQRWAHLQVLQLAIRFCVVSSMHRALLLPDIFSRILDFVEVEIPDTFYAAYCKGRWKNGSFARLARTCRTFLEPSLNALWKHQFTLAPLVKTLPEDAWDEVCTREPSPYNEPDTIFHFLTMKRPLTSSDWTRFDYYAGRIQSLGYLNYEFADGDGFWNWFMSNRTACERPVDWAIVDHLATYRRRRWLLPNLVRLRWTTHNQGYTDYLPLFLGPHLKTLAIACGPYNQWLEPSQYKPELLCSILRALPFSCPSLTGIEIEPHHDLEVVEAAGELSLAYDNLEIHSVTASMWGVMDVQYVDHLSKKPHLRKVWLGLNEDTVTSLQSLWAGNAYPFSSLSILAVDVTRLQVCTDFLSLLGRCRLFSLTVDVEFRPGATEIHSFFDTLHRCCARNTLHVCRIFQGEICELMPLSDDGLDPEDLPDPDRPVGMAELAPALHFPNLRYFILNVSAPGYFFDEDLMQMADAWPGMIALSLMGGFGSVLRSPATWKGIGYLTSHCPQLTEVNLAFDTTSDNVEEITSLPGFRPNHWMRFLDVLDSTLPDDAERFARSLFAIAPRIVRVSAAGWTEDPNGPTRVDPFIFCEHQEIIMCKLRKMYMSDVYNMDERGNRLPPVSSWKEQRLTFLMIAADDVVNYTNEWSAWSRHN</sequence>
<dbReference type="EMBL" id="JANSHE010001260">
    <property type="protein sequence ID" value="KAJ3003601.1"/>
    <property type="molecule type" value="Genomic_DNA"/>
</dbReference>
<evidence type="ECO:0000313" key="2">
    <source>
        <dbReference type="Proteomes" id="UP001144978"/>
    </source>
</evidence>
<protein>
    <submittedName>
        <fullName evidence="1">Uncharacterized protein</fullName>
    </submittedName>
</protein>
<name>A0ACC1PYS1_9APHY</name>
<organism evidence="1 2">
    <name type="scientific">Trametes sanguinea</name>
    <dbReference type="NCBI Taxonomy" id="158606"/>
    <lineage>
        <taxon>Eukaryota</taxon>
        <taxon>Fungi</taxon>
        <taxon>Dikarya</taxon>
        <taxon>Basidiomycota</taxon>
        <taxon>Agaricomycotina</taxon>
        <taxon>Agaricomycetes</taxon>
        <taxon>Polyporales</taxon>
        <taxon>Polyporaceae</taxon>
        <taxon>Trametes</taxon>
    </lineage>
</organism>
<evidence type="ECO:0000313" key="1">
    <source>
        <dbReference type="EMBL" id="KAJ3003601.1"/>
    </source>
</evidence>